<dbReference type="Gene3D" id="3.40.50.300">
    <property type="entry name" value="P-loop containing nucleotide triphosphate hydrolases"/>
    <property type="match status" value="1"/>
</dbReference>
<dbReference type="GO" id="GO:0001517">
    <property type="term" value="F:N-acetylglucosamine 6-O-sulfotransferase activity"/>
    <property type="evidence" value="ECO:0007669"/>
    <property type="project" value="TreeGrafter"/>
</dbReference>
<gene>
    <name evidence="3" type="primary">CHST4</name>
    <name evidence="3" type="ORF">AWC38_SpisGene17400</name>
</gene>
<keyword evidence="3" id="KW-0808">Transferase</keyword>
<feature type="transmembrane region" description="Helical" evidence="1">
    <location>
        <begin position="57"/>
        <end position="82"/>
    </location>
</feature>
<dbReference type="SUPFAM" id="SSF52540">
    <property type="entry name" value="P-loop containing nucleoside triphosphate hydrolases"/>
    <property type="match status" value="1"/>
</dbReference>
<keyword evidence="4" id="KW-1185">Reference proteome</keyword>
<dbReference type="Pfam" id="PF00685">
    <property type="entry name" value="Sulfotransfer_1"/>
    <property type="match status" value="1"/>
</dbReference>
<dbReference type="EMBL" id="LSMT01000422">
    <property type="protein sequence ID" value="PFX18237.1"/>
    <property type="molecule type" value="Genomic_DNA"/>
</dbReference>
<evidence type="ECO:0000313" key="3">
    <source>
        <dbReference type="EMBL" id="PFX18237.1"/>
    </source>
</evidence>
<evidence type="ECO:0000313" key="4">
    <source>
        <dbReference type="Proteomes" id="UP000225706"/>
    </source>
</evidence>
<feature type="domain" description="Sulfotransferase" evidence="2">
    <location>
        <begin position="256"/>
        <end position="366"/>
    </location>
</feature>
<dbReference type="InterPro" id="IPR000863">
    <property type="entry name" value="Sulfotransferase_dom"/>
</dbReference>
<organism evidence="3 4">
    <name type="scientific">Stylophora pistillata</name>
    <name type="common">Smooth cauliflower coral</name>
    <dbReference type="NCBI Taxonomy" id="50429"/>
    <lineage>
        <taxon>Eukaryota</taxon>
        <taxon>Metazoa</taxon>
        <taxon>Cnidaria</taxon>
        <taxon>Anthozoa</taxon>
        <taxon>Hexacorallia</taxon>
        <taxon>Scleractinia</taxon>
        <taxon>Astrocoeniina</taxon>
        <taxon>Pocilloporidae</taxon>
        <taxon>Stylophora</taxon>
    </lineage>
</organism>
<dbReference type="AlphaFoldDB" id="A0A2B4RPG5"/>
<dbReference type="PANTHER" id="PTHR10704">
    <property type="entry name" value="CARBOHYDRATE SULFOTRANSFERASE"/>
    <property type="match status" value="1"/>
</dbReference>
<accession>A0A2B4RPG5</accession>
<keyword evidence="1" id="KW-1133">Transmembrane helix</keyword>
<dbReference type="OrthoDB" id="6138663at2759"/>
<name>A0A2B4RPG5_STYPI</name>
<dbReference type="InterPro" id="IPR027417">
    <property type="entry name" value="P-loop_NTPase"/>
</dbReference>
<keyword evidence="1" id="KW-0472">Membrane</keyword>
<keyword evidence="1" id="KW-0812">Transmembrane</keyword>
<proteinExistence type="predicted"/>
<sequence>MTVEVMAGYLYLNELTGNVVLTDFDETRPEYSSVNNTLKEGYSYELCFRCSFQGNRFCVLFGFSLFVVFLVCVQMSLLIGMYKGVSTEKFHKNYQNLSQESSSTHKEKKRLNVIILTHMSSGSSFSGNIFNLHPDVFYLYEPLHDLRKVEYGEDWTPLNKTANDAYKTDFSNLLRDLFTCKFKEKKSLRRIFAEFLNVPKRLAFMYWRLLNSEITNETVKKICLAKEITVAKIMQTRLPGKIGIQELQNFCNSNGMQFNCLFIHLVRDPRAMLSSLLRRKFFIQDSRNLMFSSGNLTPEAKELVKKNAQLLCSQVVDNLNYVKQNWYDFFDRYKLVRYEDIVTDPLVNAVKFYDFVGLPMVESIHEWIVGGKQLVSATGSQFSPKIVARIDHWMSELEPSLVPLFEEACGPLMELMGYNYANDVTRAEQNDSEILITKEIPLLEELSFTKY</sequence>
<dbReference type="InterPro" id="IPR051135">
    <property type="entry name" value="Gal/GlcNAc/GalNAc_ST"/>
</dbReference>
<dbReference type="GO" id="GO:0006790">
    <property type="term" value="P:sulfur compound metabolic process"/>
    <property type="evidence" value="ECO:0007669"/>
    <property type="project" value="TreeGrafter"/>
</dbReference>
<dbReference type="PANTHER" id="PTHR10704:SF71">
    <property type="entry name" value="CARBOHYDRATE SULFOTRANSFERASE 1-LIKE"/>
    <property type="match status" value="1"/>
</dbReference>
<comment type="caution">
    <text evidence="3">The sequence shown here is derived from an EMBL/GenBank/DDBJ whole genome shotgun (WGS) entry which is preliminary data.</text>
</comment>
<evidence type="ECO:0000256" key="1">
    <source>
        <dbReference type="SAM" id="Phobius"/>
    </source>
</evidence>
<protein>
    <submittedName>
        <fullName evidence="3">Carbohydrate sulfotransferase 4</fullName>
    </submittedName>
</protein>
<dbReference type="GO" id="GO:0006044">
    <property type="term" value="P:N-acetylglucosamine metabolic process"/>
    <property type="evidence" value="ECO:0007669"/>
    <property type="project" value="TreeGrafter"/>
</dbReference>
<reference evidence="4" key="1">
    <citation type="journal article" date="2017" name="bioRxiv">
        <title>Comparative analysis of the genomes of Stylophora pistillata and Acropora digitifera provides evidence for extensive differences between species of corals.</title>
        <authorList>
            <person name="Voolstra C.R."/>
            <person name="Li Y."/>
            <person name="Liew Y.J."/>
            <person name="Baumgarten S."/>
            <person name="Zoccola D."/>
            <person name="Flot J.-F."/>
            <person name="Tambutte S."/>
            <person name="Allemand D."/>
            <person name="Aranda M."/>
        </authorList>
    </citation>
    <scope>NUCLEOTIDE SEQUENCE [LARGE SCALE GENOMIC DNA]</scope>
</reference>
<dbReference type="Proteomes" id="UP000225706">
    <property type="component" value="Unassembled WGS sequence"/>
</dbReference>
<evidence type="ECO:0000259" key="2">
    <source>
        <dbReference type="Pfam" id="PF00685"/>
    </source>
</evidence>